<dbReference type="AlphaFoldDB" id="A0A1I5BXD2"/>
<dbReference type="RefSeq" id="WP_091196423.1">
    <property type="nucleotide sequence ID" value="NZ_FOVE01000017.1"/>
</dbReference>
<dbReference type="PANTHER" id="PTHR43266">
    <property type="entry name" value="MACROLIDE-EFFLUX PROTEIN"/>
    <property type="match status" value="1"/>
</dbReference>
<evidence type="ECO:0000256" key="1">
    <source>
        <dbReference type="ARBA" id="ARBA00004651"/>
    </source>
</evidence>
<dbReference type="GO" id="GO:0005886">
    <property type="term" value="C:plasma membrane"/>
    <property type="evidence" value="ECO:0007669"/>
    <property type="project" value="UniProtKB-SubCell"/>
</dbReference>
<feature type="transmembrane region" description="Helical" evidence="7">
    <location>
        <begin position="317"/>
        <end position="339"/>
    </location>
</feature>
<keyword evidence="3" id="KW-1003">Cell membrane</keyword>
<feature type="transmembrane region" description="Helical" evidence="7">
    <location>
        <begin position="42"/>
        <end position="62"/>
    </location>
</feature>
<sequence>MNLGFFIILGSQFLSALADNALFIAALALLKVNHAPEWHLSMLLWCFTVSYVVLAPFAGTFADSMHKGQAMMICNGIKLAGCLGMLIGAPPIVAYALVGFGAAAYSPAKYGIITEYLPHEKLVAANGWLEGATVGAIIFGTLLGGFLSGQWVEGLLQAHSIGNHTLRHYFSAPEFAIGIIVIVYLLAAWLNLYIPKLNVRLKALHLSPHHLIKEFWWCVKRLWRDPQGGLSLAVTTLFWGAGATMRLVVINWAIIWLAYSMEQATRLVAIVAFGVAFGAVVAGKWIPLKKAFSVLPAGIAMGFVIITMLFVRELWLAASLMFFVGWLSGFFVVPLNAMLQHRGCMLMGAGHSIAVQNFNENLGILLMVGAHAMLVKYLSTPVDPLTMPQVVIDKFTASGLPPMHTIIIGFGLFVALSMVYITRLYKDGVRKGIMHD</sequence>
<keyword evidence="2" id="KW-0813">Transport</keyword>
<feature type="transmembrane region" description="Helical" evidence="7">
    <location>
        <begin position="399"/>
        <end position="421"/>
    </location>
</feature>
<reference evidence="9" key="1">
    <citation type="submission" date="2016-10" db="EMBL/GenBank/DDBJ databases">
        <authorList>
            <person name="Varghese N."/>
            <person name="Submissions S."/>
        </authorList>
    </citation>
    <scope>NUCLEOTIDE SEQUENCE [LARGE SCALE GENOMIC DNA]</scope>
    <source>
        <strain evidence="9">DSM 6150</strain>
    </source>
</reference>
<proteinExistence type="predicted"/>
<dbReference type="PANTHER" id="PTHR43266:SF2">
    <property type="entry name" value="MAJOR FACILITATOR SUPERFAMILY (MFS) PROFILE DOMAIN-CONTAINING PROTEIN"/>
    <property type="match status" value="1"/>
</dbReference>
<protein>
    <submittedName>
        <fullName evidence="8">Major Facilitator Superfamily protein</fullName>
    </submittedName>
</protein>
<dbReference type="SUPFAM" id="SSF103473">
    <property type="entry name" value="MFS general substrate transporter"/>
    <property type="match status" value="1"/>
</dbReference>
<keyword evidence="9" id="KW-1185">Reference proteome</keyword>
<dbReference type="OrthoDB" id="9803968at2"/>
<evidence type="ECO:0000256" key="6">
    <source>
        <dbReference type="ARBA" id="ARBA00023136"/>
    </source>
</evidence>
<keyword evidence="6 7" id="KW-0472">Membrane</keyword>
<dbReference type="InterPro" id="IPR011701">
    <property type="entry name" value="MFS"/>
</dbReference>
<comment type="subcellular location">
    <subcellularLocation>
        <location evidence="1">Cell membrane</location>
        <topology evidence="1">Multi-pass membrane protein</topology>
    </subcellularLocation>
</comment>
<dbReference type="Gene3D" id="1.20.1250.20">
    <property type="entry name" value="MFS general substrate transporter like domains"/>
    <property type="match status" value="1"/>
</dbReference>
<dbReference type="EMBL" id="FOVE01000017">
    <property type="protein sequence ID" value="SFN79347.1"/>
    <property type="molecule type" value="Genomic_DNA"/>
</dbReference>
<evidence type="ECO:0000256" key="3">
    <source>
        <dbReference type="ARBA" id="ARBA00022475"/>
    </source>
</evidence>
<dbReference type="GO" id="GO:0022857">
    <property type="term" value="F:transmembrane transporter activity"/>
    <property type="evidence" value="ECO:0007669"/>
    <property type="project" value="InterPro"/>
</dbReference>
<dbReference type="CDD" id="cd06173">
    <property type="entry name" value="MFS_MefA_like"/>
    <property type="match status" value="1"/>
</dbReference>
<evidence type="ECO:0000256" key="5">
    <source>
        <dbReference type="ARBA" id="ARBA00022989"/>
    </source>
</evidence>
<feature type="transmembrane region" description="Helical" evidence="7">
    <location>
        <begin position="360"/>
        <end position="379"/>
    </location>
</feature>
<dbReference type="NCBIfam" id="NF008397">
    <property type="entry name" value="PRK11195.1"/>
    <property type="match status" value="1"/>
</dbReference>
<keyword evidence="5 7" id="KW-1133">Transmembrane helix</keyword>
<gene>
    <name evidence="8" type="ORF">SAMN05660284_02281</name>
</gene>
<evidence type="ECO:0000313" key="9">
    <source>
        <dbReference type="Proteomes" id="UP000242869"/>
    </source>
</evidence>
<feature type="transmembrane region" description="Helical" evidence="7">
    <location>
        <begin position="264"/>
        <end position="282"/>
    </location>
</feature>
<organism evidence="8 9">
    <name type="scientific">Formivibrio citricus</name>
    <dbReference type="NCBI Taxonomy" id="83765"/>
    <lineage>
        <taxon>Bacteria</taxon>
        <taxon>Pseudomonadati</taxon>
        <taxon>Pseudomonadota</taxon>
        <taxon>Betaproteobacteria</taxon>
        <taxon>Neisseriales</taxon>
        <taxon>Chitinibacteraceae</taxon>
        <taxon>Formivibrio</taxon>
    </lineage>
</organism>
<evidence type="ECO:0000256" key="2">
    <source>
        <dbReference type="ARBA" id="ARBA00022448"/>
    </source>
</evidence>
<dbReference type="Pfam" id="PF07690">
    <property type="entry name" value="MFS_1"/>
    <property type="match status" value="1"/>
</dbReference>
<evidence type="ECO:0000313" key="8">
    <source>
        <dbReference type="EMBL" id="SFN79347.1"/>
    </source>
</evidence>
<dbReference type="Proteomes" id="UP000242869">
    <property type="component" value="Unassembled WGS sequence"/>
</dbReference>
<dbReference type="InterPro" id="IPR036259">
    <property type="entry name" value="MFS_trans_sf"/>
</dbReference>
<dbReference type="STRING" id="83765.SAMN05660284_02281"/>
<name>A0A1I5BXD2_9NEIS</name>
<keyword evidence="4 7" id="KW-0812">Transmembrane</keyword>
<feature type="transmembrane region" description="Helical" evidence="7">
    <location>
        <begin position="175"/>
        <end position="194"/>
    </location>
</feature>
<feature type="transmembrane region" description="Helical" evidence="7">
    <location>
        <begin position="230"/>
        <end position="258"/>
    </location>
</feature>
<evidence type="ECO:0000256" key="4">
    <source>
        <dbReference type="ARBA" id="ARBA00022692"/>
    </source>
</evidence>
<accession>A0A1I5BXD2</accession>
<evidence type="ECO:0000256" key="7">
    <source>
        <dbReference type="SAM" id="Phobius"/>
    </source>
</evidence>
<feature type="transmembrane region" description="Helical" evidence="7">
    <location>
        <begin position="83"/>
        <end position="105"/>
    </location>
</feature>
<feature type="transmembrane region" description="Helical" evidence="7">
    <location>
        <begin position="294"/>
        <end position="311"/>
    </location>
</feature>